<feature type="binding site" description="covalent" evidence="6">
    <location>
        <position position="579"/>
    </location>
    <ligand>
        <name>heme c</name>
        <dbReference type="ChEBI" id="CHEBI:61717"/>
    </ligand>
</feature>
<dbReference type="PRINTS" id="PR00606">
    <property type="entry name" value="CYTCHROMECID"/>
</dbReference>
<keyword evidence="4" id="KW-0249">Electron transport</keyword>
<feature type="binding site" description="covalent" evidence="6">
    <location>
        <position position="583"/>
    </location>
    <ligand>
        <name>heme c</name>
        <dbReference type="ChEBI" id="CHEBI:61717"/>
    </ligand>
</feature>
<dbReference type="GO" id="GO:0020037">
    <property type="term" value="F:heme binding"/>
    <property type="evidence" value="ECO:0007669"/>
    <property type="project" value="InterPro"/>
</dbReference>
<dbReference type="InterPro" id="IPR009056">
    <property type="entry name" value="Cyt_c-like_dom"/>
</dbReference>
<dbReference type="GO" id="GO:0005506">
    <property type="term" value="F:iron ion binding"/>
    <property type="evidence" value="ECO:0007669"/>
    <property type="project" value="InterPro"/>
</dbReference>
<feature type="chain" id="PRO_5004450907" evidence="7">
    <location>
        <begin position="24"/>
        <end position="649"/>
    </location>
</feature>
<dbReference type="SUPFAM" id="SSF46626">
    <property type="entry name" value="Cytochrome c"/>
    <property type="match status" value="1"/>
</dbReference>
<proteinExistence type="predicted"/>
<evidence type="ECO:0000259" key="8">
    <source>
        <dbReference type="PROSITE" id="PS51007"/>
    </source>
</evidence>
<name>R7ZLU8_9BACT</name>
<keyword evidence="5 6" id="KW-0408">Iron</keyword>
<sequence length="649" mass="72204">MNYIKRFILGLCLIWCGSTFVLAQESPMEEDYFKILRVSSPEGTLLEVGGLAMLPNGNLGVSTRRGDVYIVENPTSPRPYFRKFASGLHEILGLVYKDGALYCAQRGELTKLIDSNHDGVADIYETIHAWPVSGHYHEYSFGPVIGKDGDFFVSGNVAFGNEEWWRGESRVPYRGWIMKIKEDGSLLPWATGMRSPAGLGIIDGELFYTENQGDYMASGGIWHIRRGTFAGHPAGLRWTDLPNSPLRLTTTEFNQVVDPRQVRNEQGRMIKPENVVDETYLTMFEAKKKLPDLKLPAVWFPYGIHGISTSEPIKIPDGNMGPFGGQILVGDQGQSKIMRVFMEEVNGELQGMAIDFRSGFRSGVLRMAWAPDGSLFVGETNRGWGSAGDANEGLERLVWTGEVPFEIRTVKAMPDGFEVEFTKPADRKSLEDLASYSVSSFIYKYHPVYGSPPVDNQQATVKGVKVSPDNTKVRIVVEGLKQYYIHHLYLDGVREENTSYSLVHPSAYYTLNNIPSGAALANGELTTFDSRVKIEASKPVDAAKATTPVKASAAAPAKVSQEEELTFEVIQPLLAKNTCIACHNKDTKQVGPAYVDVAKRNYTPEQIVELIHTPRPENWPEYATPMPPMPHVPREEALKIAKWITSLNK</sequence>
<organism evidence="9 10">
    <name type="scientific">Lunatimonas lonarensis</name>
    <dbReference type="NCBI Taxonomy" id="1232681"/>
    <lineage>
        <taxon>Bacteria</taxon>
        <taxon>Pseudomonadati</taxon>
        <taxon>Bacteroidota</taxon>
        <taxon>Cytophagia</taxon>
        <taxon>Cytophagales</taxon>
        <taxon>Cyclobacteriaceae</taxon>
    </lineage>
</organism>
<keyword evidence="2 6" id="KW-0349">Heme</keyword>
<dbReference type="PATRIC" id="fig|1288963.3.peg.4541"/>
<dbReference type="Gene3D" id="1.10.760.10">
    <property type="entry name" value="Cytochrome c-like domain"/>
    <property type="match status" value="1"/>
</dbReference>
<evidence type="ECO:0000256" key="3">
    <source>
        <dbReference type="ARBA" id="ARBA00022723"/>
    </source>
</evidence>
<dbReference type="Proteomes" id="UP000013909">
    <property type="component" value="Unassembled WGS sequence"/>
</dbReference>
<dbReference type="RefSeq" id="WP_010856665.1">
    <property type="nucleotide sequence ID" value="NZ_AQHR01000112.1"/>
</dbReference>
<gene>
    <name evidence="9" type="ORF">ADIS_4552</name>
</gene>
<evidence type="ECO:0000313" key="10">
    <source>
        <dbReference type="Proteomes" id="UP000013909"/>
    </source>
</evidence>
<evidence type="ECO:0000256" key="4">
    <source>
        <dbReference type="ARBA" id="ARBA00022982"/>
    </source>
</evidence>
<dbReference type="InterPro" id="IPR036909">
    <property type="entry name" value="Cyt_c-like_dom_sf"/>
</dbReference>
<evidence type="ECO:0000256" key="7">
    <source>
        <dbReference type="SAM" id="SignalP"/>
    </source>
</evidence>
<dbReference type="PROSITE" id="PS51007">
    <property type="entry name" value="CYTC"/>
    <property type="match status" value="1"/>
</dbReference>
<accession>R7ZLU8</accession>
<dbReference type="AlphaFoldDB" id="R7ZLU8"/>
<feature type="domain" description="Cytochrome c" evidence="8">
    <location>
        <begin position="558"/>
        <end position="648"/>
    </location>
</feature>
<dbReference type="InterPro" id="IPR002324">
    <property type="entry name" value="Cyt_c_ID"/>
</dbReference>
<dbReference type="Gene3D" id="2.120.10.30">
    <property type="entry name" value="TolB, C-terminal domain"/>
    <property type="match status" value="1"/>
</dbReference>
<evidence type="ECO:0000256" key="5">
    <source>
        <dbReference type="ARBA" id="ARBA00023004"/>
    </source>
</evidence>
<dbReference type="PANTHER" id="PTHR33546:SF1">
    <property type="entry name" value="LARGE, MULTIFUNCTIONAL SECRETED PROTEIN"/>
    <property type="match status" value="1"/>
</dbReference>
<dbReference type="PANTHER" id="PTHR33546">
    <property type="entry name" value="LARGE, MULTIFUNCTIONAL SECRETED PROTEIN-RELATED"/>
    <property type="match status" value="1"/>
</dbReference>
<comment type="PTM">
    <text evidence="6">Binds 1 heme c group covalently per subunit.</text>
</comment>
<dbReference type="InterPro" id="IPR011042">
    <property type="entry name" value="6-blade_b-propeller_TolB-like"/>
</dbReference>
<evidence type="ECO:0000256" key="6">
    <source>
        <dbReference type="PIRSR" id="PIRSR602324-1"/>
    </source>
</evidence>
<protein>
    <submittedName>
        <fullName evidence="9">Putative large, multifunctional secreted protein</fullName>
    </submittedName>
</protein>
<feature type="signal peptide" evidence="7">
    <location>
        <begin position="1"/>
        <end position="23"/>
    </location>
</feature>
<comment type="caution">
    <text evidence="9">The sequence shown here is derived from an EMBL/GenBank/DDBJ whole genome shotgun (WGS) entry which is preliminary data.</text>
</comment>
<keyword evidence="7" id="KW-0732">Signal</keyword>
<evidence type="ECO:0000256" key="1">
    <source>
        <dbReference type="ARBA" id="ARBA00022448"/>
    </source>
</evidence>
<dbReference type="SUPFAM" id="SSF50952">
    <property type="entry name" value="Soluble quinoprotein glucose dehydrogenase"/>
    <property type="match status" value="1"/>
</dbReference>
<keyword evidence="10" id="KW-1185">Reference proteome</keyword>
<evidence type="ECO:0000256" key="2">
    <source>
        <dbReference type="ARBA" id="ARBA00022617"/>
    </source>
</evidence>
<feature type="binding site" description="covalent" evidence="6">
    <location>
        <position position="626"/>
    </location>
    <ligand>
        <name>heme c</name>
        <dbReference type="ChEBI" id="CHEBI:61717"/>
    </ligand>
</feature>
<reference evidence="9 10" key="1">
    <citation type="submission" date="2013-02" db="EMBL/GenBank/DDBJ databases">
        <title>A novel strain isolated from Lonar lake, Maharashtra, India.</title>
        <authorList>
            <person name="Singh A."/>
        </authorList>
    </citation>
    <scope>NUCLEOTIDE SEQUENCE [LARGE SCALE GENOMIC DNA]</scope>
    <source>
        <strain evidence="9 10">AK24</strain>
    </source>
</reference>
<dbReference type="STRING" id="1232681.ADIS_4552"/>
<dbReference type="EMBL" id="AQHR01000112">
    <property type="protein sequence ID" value="EON75063.1"/>
    <property type="molecule type" value="Genomic_DNA"/>
</dbReference>
<dbReference type="GO" id="GO:0009055">
    <property type="term" value="F:electron transfer activity"/>
    <property type="evidence" value="ECO:0007669"/>
    <property type="project" value="InterPro"/>
</dbReference>
<dbReference type="InterPro" id="IPR011041">
    <property type="entry name" value="Quinoprot_gluc/sorb_DH_b-prop"/>
</dbReference>
<evidence type="ECO:0000313" key="9">
    <source>
        <dbReference type="EMBL" id="EON75063.1"/>
    </source>
</evidence>
<keyword evidence="1" id="KW-0813">Transport</keyword>
<keyword evidence="3 6" id="KW-0479">Metal-binding</keyword>